<evidence type="ECO:0000313" key="2">
    <source>
        <dbReference type="Proteomes" id="UP000003860"/>
    </source>
</evidence>
<reference evidence="1" key="1">
    <citation type="submission" date="2009-07" db="EMBL/GenBank/DDBJ databases">
        <authorList>
            <consortium name="US DOE Joint Genome Institute (JGI-PGF)"/>
            <person name="Lucas S."/>
            <person name="Copeland A."/>
            <person name="Lapidus A."/>
            <person name="Glavina del Rio T."/>
            <person name="Tice H."/>
            <person name="Bruce D."/>
            <person name="Goodwin L."/>
            <person name="Pitluck S."/>
            <person name="Larimer F."/>
            <person name="Land M.L."/>
            <person name="Mouttaki H."/>
            <person name="He Z."/>
            <person name="Zhou J."/>
            <person name="Hemme C.L."/>
        </authorList>
    </citation>
    <scope>NUCLEOTIDE SEQUENCE [LARGE SCALE GENOMIC DNA]</scope>
    <source>
        <strain evidence="1">DSM 2782</strain>
    </source>
</reference>
<accession>F1TC04</accession>
<dbReference type="Proteomes" id="UP000003860">
    <property type="component" value="Unassembled WGS sequence"/>
</dbReference>
<keyword evidence="2" id="KW-1185">Reference proteome</keyword>
<dbReference type="EMBL" id="ACXX02000005">
    <property type="protein sequence ID" value="EGD47919.1"/>
    <property type="molecule type" value="Genomic_DNA"/>
</dbReference>
<name>F1TC04_9FIRM</name>
<evidence type="ECO:0000313" key="1">
    <source>
        <dbReference type="EMBL" id="EGD47919.1"/>
    </source>
</evidence>
<sequence>MEPGQVGGVVDSLKNSGINRHDMIISSFDEAKFKSMNADAIDNHISATVKTEQDDPGRLKSFLESLNELNHDSGIVVFVKAARHKAQEVKSVMEQSGAIEIKIDDDKD</sequence>
<dbReference type="AlphaFoldDB" id="F1TC04"/>
<dbReference type="OrthoDB" id="1957466at2"/>
<reference evidence="1" key="2">
    <citation type="submission" date="2011-01" db="EMBL/GenBank/DDBJ databases">
        <title>The Non-contiguous Finished genome of Clostridium papyrosolvens.</title>
        <authorList>
            <person name="Lucas S."/>
            <person name="Copeland A."/>
            <person name="Lapidus A."/>
            <person name="Cheng J.-F."/>
            <person name="Goodwin L."/>
            <person name="Pitluck S."/>
            <person name="Misra M."/>
            <person name="Chertkov O."/>
            <person name="Detter J.C."/>
            <person name="Han C."/>
            <person name="Tapia R."/>
            <person name="Land M."/>
            <person name="Hauser L."/>
            <person name="Kyrpides N."/>
            <person name="Ivanova N."/>
            <person name="Pagani I."/>
            <person name="Mouttaki H."/>
            <person name="He Z."/>
            <person name="Zhou J."/>
            <person name="Hemme C.L."/>
            <person name="Woyke T."/>
        </authorList>
    </citation>
    <scope>NUCLEOTIDE SEQUENCE [LARGE SCALE GENOMIC DNA]</scope>
    <source>
        <strain evidence="1">DSM 2782</strain>
    </source>
</reference>
<protein>
    <submittedName>
        <fullName evidence="1">Uncharacterized protein</fullName>
    </submittedName>
</protein>
<dbReference type="eggNOG" id="ENOG5033694">
    <property type="taxonomic scope" value="Bacteria"/>
</dbReference>
<proteinExistence type="predicted"/>
<dbReference type="RefSeq" id="WP_004618633.1">
    <property type="nucleotide sequence ID" value="NZ_ACXX02000005.1"/>
</dbReference>
<gene>
    <name evidence="1" type="ORF">Cpap_2604</name>
</gene>
<comment type="caution">
    <text evidence="1">The sequence shown here is derived from an EMBL/GenBank/DDBJ whole genome shotgun (WGS) entry which is preliminary data.</text>
</comment>
<dbReference type="STRING" id="588581.Cpap_2604"/>
<organism evidence="1 2">
    <name type="scientific">Ruminiclostridium papyrosolvens DSM 2782</name>
    <dbReference type="NCBI Taxonomy" id="588581"/>
    <lineage>
        <taxon>Bacteria</taxon>
        <taxon>Bacillati</taxon>
        <taxon>Bacillota</taxon>
        <taxon>Clostridia</taxon>
        <taxon>Eubacteriales</taxon>
        <taxon>Oscillospiraceae</taxon>
        <taxon>Ruminiclostridium</taxon>
    </lineage>
</organism>